<gene>
    <name evidence="2" type="ORF">Tci_037441</name>
</gene>
<dbReference type="AlphaFoldDB" id="A0A6L2LUH5"/>
<reference evidence="2" key="1">
    <citation type="journal article" date="2019" name="Sci. Rep.">
        <title>Draft genome of Tanacetum cinerariifolium, the natural source of mosquito coil.</title>
        <authorList>
            <person name="Yamashiro T."/>
            <person name="Shiraishi A."/>
            <person name="Satake H."/>
            <person name="Nakayama K."/>
        </authorList>
    </citation>
    <scope>NUCLEOTIDE SEQUENCE</scope>
</reference>
<feature type="compositionally biased region" description="Basic and acidic residues" evidence="1">
    <location>
        <begin position="247"/>
        <end position="261"/>
    </location>
</feature>
<organism evidence="2">
    <name type="scientific">Tanacetum cinerariifolium</name>
    <name type="common">Dalmatian daisy</name>
    <name type="synonym">Chrysanthemum cinerariifolium</name>
    <dbReference type="NCBI Taxonomy" id="118510"/>
    <lineage>
        <taxon>Eukaryota</taxon>
        <taxon>Viridiplantae</taxon>
        <taxon>Streptophyta</taxon>
        <taxon>Embryophyta</taxon>
        <taxon>Tracheophyta</taxon>
        <taxon>Spermatophyta</taxon>
        <taxon>Magnoliopsida</taxon>
        <taxon>eudicotyledons</taxon>
        <taxon>Gunneridae</taxon>
        <taxon>Pentapetalae</taxon>
        <taxon>asterids</taxon>
        <taxon>campanulids</taxon>
        <taxon>Asterales</taxon>
        <taxon>Asteraceae</taxon>
        <taxon>Asteroideae</taxon>
        <taxon>Anthemideae</taxon>
        <taxon>Anthemidinae</taxon>
        <taxon>Tanacetum</taxon>
    </lineage>
</organism>
<sequence>MGDENPIRTFGDYSKPSHEGYRNTIELPAGNMCMIHHHMGGSYYSFPCSILSTGKDCKTSQRYPDVLTTSWRISIRIMDSFQGLTTKSHSSWNQSLAQSPNFYDHVNPVTRRTIDQSQDEPLTNRLVYYMKDLEQAFVEYASSHTDKARGLVSNFVESQDARLTKFEADFKQQQSEITNKIDTILKAITDRIARTLPSDTIKNPKMSTSLVLSARSYPTMEPQCSTHVHGSINAVTIHSKKQSNSYYEEKENEEKEKRSPENIHVNPSTPPDPSVTFITKKVLKFNSFFKSLGLVPQTSNTKVVCTKEDDGEIMFIESIRKNDDSSKREPKEEGSTTTEGVGAEYFDIFPTRNYVLNRFKFLARGWHLEEIHMTWAHLEKKRTKLRTCTKIHQEVLFSERGNDVSGITRRRRDLSGDGLRKSAFVCIAVDTSRKTRVRKKDTVGLVVCALSPHIHNQVKTLMHFPRCSLSFQILSFLRVDFFPRDEVSHQDRKFRCDPPYQEVLARSIGSDLLKYASNAQVETFSPLVVELQKLSLQPRCDPPHFPRFYFKKLVIALNFWQSPLILVHLPVSICLKICSGGDMAVEYWVPKPGYCWNDDDDCECCDDGVDGFAPISCWYDEFGLRRLVKYPCSFGS</sequence>
<dbReference type="EMBL" id="BKCJ010005205">
    <property type="protein sequence ID" value="GEU65463.1"/>
    <property type="molecule type" value="Genomic_DNA"/>
</dbReference>
<feature type="region of interest" description="Disordered" evidence="1">
    <location>
        <begin position="240"/>
        <end position="272"/>
    </location>
</feature>
<accession>A0A6L2LUH5</accession>
<protein>
    <submittedName>
        <fullName evidence="2">Uncharacterized protein</fullName>
    </submittedName>
</protein>
<name>A0A6L2LUH5_TANCI</name>
<comment type="caution">
    <text evidence="2">The sequence shown here is derived from an EMBL/GenBank/DDBJ whole genome shotgun (WGS) entry which is preliminary data.</text>
</comment>
<evidence type="ECO:0000256" key="1">
    <source>
        <dbReference type="SAM" id="MobiDB-lite"/>
    </source>
</evidence>
<evidence type="ECO:0000313" key="2">
    <source>
        <dbReference type="EMBL" id="GEU65463.1"/>
    </source>
</evidence>
<proteinExistence type="predicted"/>